<feature type="region of interest" description="Disordered" evidence="1">
    <location>
        <begin position="665"/>
        <end position="700"/>
    </location>
</feature>
<feature type="region of interest" description="Disordered" evidence="1">
    <location>
        <begin position="717"/>
        <end position="746"/>
    </location>
</feature>
<dbReference type="GO" id="GO:0030896">
    <property type="term" value="C:checkpoint clamp complex"/>
    <property type="evidence" value="ECO:0007669"/>
    <property type="project" value="InterPro"/>
</dbReference>
<evidence type="ECO:0000256" key="1">
    <source>
        <dbReference type="SAM" id="MobiDB-lite"/>
    </source>
</evidence>
<dbReference type="PANTHER" id="PTHR15237:SF0">
    <property type="entry name" value="CELL CYCLE CHECKPOINT CONTROL PROTEIN"/>
    <property type="match status" value="1"/>
</dbReference>
<accession>A0A165FDQ1</accession>
<dbReference type="EMBL" id="KV423975">
    <property type="protein sequence ID" value="KZT56598.1"/>
    <property type="molecule type" value="Genomic_DNA"/>
</dbReference>
<dbReference type="SUPFAM" id="SSF55979">
    <property type="entry name" value="DNA clamp"/>
    <property type="match status" value="1"/>
</dbReference>
<protein>
    <recommendedName>
        <fullName evidence="4">Rad9-domain-containing protein</fullName>
    </recommendedName>
</protein>
<feature type="region of interest" description="Disordered" evidence="1">
    <location>
        <begin position="548"/>
        <end position="586"/>
    </location>
</feature>
<dbReference type="GO" id="GO:0000076">
    <property type="term" value="P:DNA replication checkpoint signaling"/>
    <property type="evidence" value="ECO:0007669"/>
    <property type="project" value="TreeGrafter"/>
</dbReference>
<dbReference type="InterPro" id="IPR046938">
    <property type="entry name" value="DNA_clamp_sf"/>
</dbReference>
<organism evidence="2 3">
    <name type="scientific">Calocera cornea HHB12733</name>
    <dbReference type="NCBI Taxonomy" id="1353952"/>
    <lineage>
        <taxon>Eukaryota</taxon>
        <taxon>Fungi</taxon>
        <taxon>Dikarya</taxon>
        <taxon>Basidiomycota</taxon>
        <taxon>Agaricomycotina</taxon>
        <taxon>Dacrymycetes</taxon>
        <taxon>Dacrymycetales</taxon>
        <taxon>Dacrymycetaceae</taxon>
        <taxon>Calocera</taxon>
    </lineage>
</organism>
<dbReference type="Proteomes" id="UP000076842">
    <property type="component" value="Unassembled WGS sequence"/>
</dbReference>
<gene>
    <name evidence="2" type="ORF">CALCODRAFT_509368</name>
</gene>
<keyword evidence="3" id="KW-1185">Reference proteome</keyword>
<dbReference type="AlphaFoldDB" id="A0A165FDQ1"/>
<proteinExistence type="predicted"/>
<name>A0A165FDQ1_9BASI</name>
<feature type="compositionally biased region" description="Polar residues" evidence="1">
    <location>
        <begin position="720"/>
        <end position="730"/>
    </location>
</feature>
<dbReference type="STRING" id="1353952.A0A165FDQ1"/>
<dbReference type="Gene3D" id="3.70.10.10">
    <property type="match status" value="1"/>
</dbReference>
<dbReference type="Pfam" id="PF04139">
    <property type="entry name" value="Rad9"/>
    <property type="match status" value="1"/>
</dbReference>
<feature type="region of interest" description="Disordered" evidence="1">
    <location>
        <begin position="770"/>
        <end position="793"/>
    </location>
</feature>
<dbReference type="PANTHER" id="PTHR15237">
    <property type="entry name" value="DNA REPAIR PROTEIN RAD9"/>
    <property type="match status" value="1"/>
</dbReference>
<dbReference type="InParanoid" id="A0A165FDQ1"/>
<feature type="compositionally biased region" description="Polar residues" evidence="1">
    <location>
        <begin position="775"/>
        <end position="793"/>
    </location>
</feature>
<dbReference type="OrthoDB" id="60092at2759"/>
<feature type="compositionally biased region" description="Polar residues" evidence="1">
    <location>
        <begin position="563"/>
        <end position="586"/>
    </location>
</feature>
<dbReference type="GO" id="GO:0031573">
    <property type="term" value="P:mitotic intra-S DNA damage checkpoint signaling"/>
    <property type="evidence" value="ECO:0007669"/>
    <property type="project" value="TreeGrafter"/>
</dbReference>
<evidence type="ECO:0008006" key="4">
    <source>
        <dbReference type="Google" id="ProtNLM"/>
    </source>
</evidence>
<dbReference type="GO" id="GO:0006281">
    <property type="term" value="P:DNA repair"/>
    <property type="evidence" value="ECO:0007669"/>
    <property type="project" value="TreeGrafter"/>
</dbReference>
<evidence type="ECO:0000313" key="2">
    <source>
        <dbReference type="EMBL" id="KZT56598.1"/>
    </source>
</evidence>
<evidence type="ECO:0000313" key="3">
    <source>
        <dbReference type="Proteomes" id="UP000076842"/>
    </source>
</evidence>
<dbReference type="InterPro" id="IPR007268">
    <property type="entry name" value="Rad9/Ddc1"/>
</dbReference>
<sequence length="793" mass="87210">MYLSTASYVYHSSWAIHLLLIGESGVAALDCMSNLWSVDPTGCGIGPSRKAMVGHVFPPAFGVVPSFAPTTTVKLSLVALDYNHNLKANPIKSGIVMEAVLPVGDVSTLVQSLSCLSMYADDIQLLVSMDSMKISATNLSKSVYGRLELESSFFSSYTVHSTDASSPPTLRRQRQDLQIKASVKAKLLLSYLRRATVERGVKYVKISIRDPSLHTGSSTAKDFSDDEDGRLETRLLLDFICEKDVEKRHRILLEDVDELLAPAPPEDGKESVVVLNNSNLRDLLGRIQPAAGKSDGQITCELNPTSMLLRVTADGAEFWREITAEGEDLERYDVQGPSITAAFHIREFAASLCFARDICKHLSLTFHGSERILMLDVRPSYPEEKELDNWQFRAYFATGPGLYPVTGRRRKRERDDEHVLLSKRPRYLEFSSGRSNISINSSKHDASIITASSTPVRKTVLTSLPQQDTTIEGGTPHNAKATTSQFQSMRVPRFSLPVVSTPRAGTSSLNNRANEIHSTTFGSTQDALASIHPSRTTLERLTSVGEQPFDNVVGTNRRERSNRGVNSNTKTVATGVASDSSETVAEATMPSNHYVQHDSQVITSQVQPNAPSQGSPGASYRSISSFDFVSQANRLERENSAATLEAMVKLQHAYHESVADDDDHLDEWASLPSGVQSDIQQEDGWTGRGHPLSNIDRSIGNLQNDASPLISSVEHENLGPLTTSSNPSRTAHNHRDSKHIPVENRVRYTIRGPPVLPGAQEVRRSRYARLDRLNDGTSSAEPEFSQTQKKSRG</sequence>
<reference evidence="2 3" key="1">
    <citation type="journal article" date="2016" name="Mol. Biol. Evol.">
        <title>Comparative Genomics of Early-Diverging Mushroom-Forming Fungi Provides Insights into the Origins of Lignocellulose Decay Capabilities.</title>
        <authorList>
            <person name="Nagy L.G."/>
            <person name="Riley R."/>
            <person name="Tritt A."/>
            <person name="Adam C."/>
            <person name="Daum C."/>
            <person name="Floudas D."/>
            <person name="Sun H."/>
            <person name="Yadav J.S."/>
            <person name="Pangilinan J."/>
            <person name="Larsson K.H."/>
            <person name="Matsuura K."/>
            <person name="Barry K."/>
            <person name="Labutti K."/>
            <person name="Kuo R."/>
            <person name="Ohm R.A."/>
            <person name="Bhattacharya S.S."/>
            <person name="Shirouzu T."/>
            <person name="Yoshinaga Y."/>
            <person name="Martin F.M."/>
            <person name="Grigoriev I.V."/>
            <person name="Hibbett D.S."/>
        </authorList>
    </citation>
    <scope>NUCLEOTIDE SEQUENCE [LARGE SCALE GENOMIC DNA]</scope>
    <source>
        <strain evidence="2 3">HHB12733</strain>
    </source>
</reference>
<dbReference type="GO" id="GO:0071479">
    <property type="term" value="P:cellular response to ionizing radiation"/>
    <property type="evidence" value="ECO:0007669"/>
    <property type="project" value="TreeGrafter"/>
</dbReference>